<evidence type="ECO:0000313" key="5">
    <source>
        <dbReference type="EMBL" id="OHA90018.1"/>
    </source>
</evidence>
<proteinExistence type="predicted"/>
<sequence>MHSKLPKSSPKAIIYEDQILYVCLATHPITRGHVVIVWKKDVPDLHRLAERDYDYLMDTVNSVRNAMLKALKIRKVYLIYMDEVRHVHWHLIPRYNEKGFDVFLHKPIKITDFSLASKIKRHLVFK</sequence>
<dbReference type="Proteomes" id="UP000178107">
    <property type="component" value="Unassembled WGS sequence"/>
</dbReference>
<name>A0A1G2SZ43_9BACT</name>
<dbReference type="GO" id="GO:0003824">
    <property type="term" value="F:catalytic activity"/>
    <property type="evidence" value="ECO:0007669"/>
    <property type="project" value="InterPro"/>
</dbReference>
<dbReference type="PROSITE" id="PS51084">
    <property type="entry name" value="HIT_2"/>
    <property type="match status" value="1"/>
</dbReference>
<feature type="domain" description="HIT" evidence="4">
    <location>
        <begin position="1"/>
        <end position="102"/>
    </location>
</feature>
<dbReference type="PANTHER" id="PTHR46648:SF1">
    <property type="entry name" value="ADENOSINE 5'-MONOPHOSPHORAMIDASE HNT1"/>
    <property type="match status" value="1"/>
</dbReference>
<dbReference type="Pfam" id="PF01230">
    <property type="entry name" value="HIT"/>
    <property type="match status" value="1"/>
</dbReference>
<evidence type="ECO:0000256" key="2">
    <source>
        <dbReference type="PIRSR" id="PIRSR601310-3"/>
    </source>
</evidence>
<accession>A0A1G2SZ43</accession>
<comment type="caution">
    <text evidence="5">The sequence shown here is derived from an EMBL/GenBank/DDBJ whole genome shotgun (WGS) entry which is preliminary data.</text>
</comment>
<evidence type="ECO:0000256" key="3">
    <source>
        <dbReference type="PROSITE-ProRule" id="PRU00464"/>
    </source>
</evidence>
<dbReference type="PANTHER" id="PTHR46648">
    <property type="entry name" value="HIT FAMILY PROTEIN 1"/>
    <property type="match status" value="1"/>
</dbReference>
<dbReference type="GO" id="GO:0009117">
    <property type="term" value="P:nucleotide metabolic process"/>
    <property type="evidence" value="ECO:0007669"/>
    <property type="project" value="TreeGrafter"/>
</dbReference>
<dbReference type="InterPro" id="IPR001310">
    <property type="entry name" value="Histidine_triad_HIT"/>
</dbReference>
<dbReference type="AlphaFoldDB" id="A0A1G2SZ43"/>
<dbReference type="InterPro" id="IPR036265">
    <property type="entry name" value="HIT-like_sf"/>
</dbReference>
<evidence type="ECO:0000313" key="6">
    <source>
        <dbReference type="Proteomes" id="UP000178107"/>
    </source>
</evidence>
<feature type="active site" description="Tele-AMP-histidine intermediate" evidence="1">
    <location>
        <position position="88"/>
    </location>
</feature>
<dbReference type="Gene3D" id="3.30.428.10">
    <property type="entry name" value="HIT-like"/>
    <property type="match status" value="1"/>
</dbReference>
<dbReference type="EMBL" id="MHVH01000006">
    <property type="protein sequence ID" value="OHA90018.1"/>
    <property type="molecule type" value="Genomic_DNA"/>
</dbReference>
<reference evidence="5 6" key="1">
    <citation type="journal article" date="2016" name="Nat. Commun.">
        <title>Thousands of microbial genomes shed light on interconnected biogeochemical processes in an aquifer system.</title>
        <authorList>
            <person name="Anantharaman K."/>
            <person name="Brown C.T."/>
            <person name="Hug L.A."/>
            <person name="Sharon I."/>
            <person name="Castelle C.J."/>
            <person name="Probst A.J."/>
            <person name="Thomas B.C."/>
            <person name="Singh A."/>
            <person name="Wilkins M.J."/>
            <person name="Karaoz U."/>
            <person name="Brodie E.L."/>
            <person name="Williams K.H."/>
            <person name="Hubbard S.S."/>
            <person name="Banfield J.F."/>
        </authorList>
    </citation>
    <scope>NUCLEOTIDE SEQUENCE [LARGE SCALE GENOMIC DNA]</scope>
</reference>
<organism evidence="5 6">
    <name type="scientific">Candidatus Zambryskibacteria bacterium RIFCSPHIGHO2_01_FULL_46_25</name>
    <dbReference type="NCBI Taxonomy" id="1802738"/>
    <lineage>
        <taxon>Bacteria</taxon>
        <taxon>Candidatus Zambryskiibacteriota</taxon>
    </lineage>
</organism>
<feature type="short sequence motif" description="Histidine triad motif" evidence="2 3">
    <location>
        <begin position="86"/>
        <end position="90"/>
    </location>
</feature>
<dbReference type="SUPFAM" id="SSF54197">
    <property type="entry name" value="HIT-like"/>
    <property type="match status" value="1"/>
</dbReference>
<evidence type="ECO:0000256" key="1">
    <source>
        <dbReference type="PIRSR" id="PIRSR601310-1"/>
    </source>
</evidence>
<gene>
    <name evidence="5" type="ORF">A2838_00035</name>
</gene>
<evidence type="ECO:0000259" key="4">
    <source>
        <dbReference type="PROSITE" id="PS51084"/>
    </source>
</evidence>
<protein>
    <recommendedName>
        <fullName evidence="4">HIT domain-containing protein</fullName>
    </recommendedName>
</protein>
<dbReference type="InterPro" id="IPR011146">
    <property type="entry name" value="HIT-like"/>
</dbReference>